<gene>
    <name evidence="1" type="ORF">MAPG_11445</name>
</gene>
<dbReference type="eggNOG" id="ENOG502RAFQ">
    <property type="taxonomic scope" value="Eukaryota"/>
</dbReference>
<dbReference type="OrthoDB" id="5290015at2759"/>
<reference evidence="3" key="1">
    <citation type="submission" date="2010-05" db="EMBL/GenBank/DDBJ databases">
        <title>The genome sequence of Magnaporthe poae strain ATCC 64411.</title>
        <authorList>
            <person name="Ma L.-J."/>
            <person name="Dead R."/>
            <person name="Young S."/>
            <person name="Zeng Q."/>
            <person name="Koehrsen M."/>
            <person name="Alvarado L."/>
            <person name="Berlin A."/>
            <person name="Chapman S.B."/>
            <person name="Chen Z."/>
            <person name="Freedman E."/>
            <person name="Gellesch M."/>
            <person name="Goldberg J."/>
            <person name="Griggs A."/>
            <person name="Gujja S."/>
            <person name="Heilman E.R."/>
            <person name="Heiman D."/>
            <person name="Hepburn T."/>
            <person name="Howarth C."/>
            <person name="Jen D."/>
            <person name="Larson L."/>
            <person name="Mehta T."/>
            <person name="Neiman D."/>
            <person name="Pearson M."/>
            <person name="Roberts A."/>
            <person name="Saif S."/>
            <person name="Shea T."/>
            <person name="Shenoy N."/>
            <person name="Sisk P."/>
            <person name="Stolte C."/>
            <person name="Sykes S."/>
            <person name="Walk T."/>
            <person name="White J."/>
            <person name="Yandava C."/>
            <person name="Haas B."/>
            <person name="Nusbaum C."/>
            <person name="Birren B."/>
        </authorList>
    </citation>
    <scope>NUCLEOTIDE SEQUENCE [LARGE SCALE GENOMIC DNA]</scope>
    <source>
        <strain evidence="3">ATCC 64411 / 73-15</strain>
    </source>
</reference>
<proteinExistence type="predicted"/>
<reference evidence="1" key="2">
    <citation type="submission" date="2010-05" db="EMBL/GenBank/DDBJ databases">
        <title>The Genome Sequence of Magnaporthe poae strain ATCC 64411.</title>
        <authorList>
            <consortium name="The Broad Institute Genome Sequencing Platform"/>
            <consortium name="Broad Institute Genome Sequencing Center for Infectious Disease"/>
            <person name="Ma L.-J."/>
            <person name="Dead R."/>
            <person name="Young S."/>
            <person name="Zeng Q."/>
            <person name="Koehrsen M."/>
            <person name="Alvarado L."/>
            <person name="Berlin A."/>
            <person name="Chapman S.B."/>
            <person name="Chen Z."/>
            <person name="Freedman E."/>
            <person name="Gellesch M."/>
            <person name="Goldberg J."/>
            <person name="Griggs A."/>
            <person name="Gujja S."/>
            <person name="Heilman E.R."/>
            <person name="Heiman D."/>
            <person name="Hepburn T."/>
            <person name="Howarth C."/>
            <person name="Jen D."/>
            <person name="Larson L."/>
            <person name="Mehta T."/>
            <person name="Neiman D."/>
            <person name="Pearson M."/>
            <person name="Roberts A."/>
            <person name="Saif S."/>
            <person name="Shea T."/>
            <person name="Shenoy N."/>
            <person name="Sisk P."/>
            <person name="Stolte C."/>
            <person name="Sykes S."/>
            <person name="Walk T."/>
            <person name="White J."/>
            <person name="Yandava C."/>
            <person name="Haas B."/>
            <person name="Nusbaum C."/>
            <person name="Birren B."/>
        </authorList>
    </citation>
    <scope>NUCLEOTIDE SEQUENCE</scope>
    <source>
        <strain evidence="1">ATCC 64411</strain>
    </source>
</reference>
<protein>
    <submittedName>
        <fullName evidence="1 2">Uncharacterized protein</fullName>
    </submittedName>
</protein>
<evidence type="ECO:0000313" key="1">
    <source>
        <dbReference type="EMBL" id="KLU92500.1"/>
    </source>
</evidence>
<reference evidence="2" key="5">
    <citation type="submission" date="2015-06" db="UniProtKB">
        <authorList>
            <consortium name="EnsemblFungi"/>
        </authorList>
    </citation>
    <scope>IDENTIFICATION</scope>
    <source>
        <strain evidence="2">ATCC 64411</strain>
    </source>
</reference>
<name>A0A0C4EFA6_MAGP6</name>
<dbReference type="Proteomes" id="UP000011715">
    <property type="component" value="Unassembled WGS sequence"/>
</dbReference>
<dbReference type="EMBL" id="GL876981">
    <property type="protein sequence ID" value="KLU92500.1"/>
    <property type="molecule type" value="Genomic_DNA"/>
</dbReference>
<evidence type="ECO:0000313" key="3">
    <source>
        <dbReference type="Proteomes" id="UP000011715"/>
    </source>
</evidence>
<dbReference type="EMBL" id="ADBL01002821">
    <property type="status" value="NOT_ANNOTATED_CDS"/>
    <property type="molecule type" value="Genomic_DNA"/>
</dbReference>
<reference evidence="2" key="4">
    <citation type="journal article" date="2015" name="G3 (Bethesda)">
        <title>Genome sequences of three phytopathogenic species of the Magnaporthaceae family of fungi.</title>
        <authorList>
            <person name="Okagaki L.H."/>
            <person name="Nunes C.C."/>
            <person name="Sailsbery J."/>
            <person name="Clay B."/>
            <person name="Brown D."/>
            <person name="John T."/>
            <person name="Oh Y."/>
            <person name="Young N."/>
            <person name="Fitzgerald M."/>
            <person name="Haas B.J."/>
            <person name="Zeng Q."/>
            <person name="Young S."/>
            <person name="Adiconis X."/>
            <person name="Fan L."/>
            <person name="Levin J.Z."/>
            <person name="Mitchell T.K."/>
            <person name="Okubara P.A."/>
            <person name="Farman M.L."/>
            <person name="Kohn L.M."/>
            <person name="Birren B."/>
            <person name="Ma L.-J."/>
            <person name="Dean R.A."/>
        </authorList>
    </citation>
    <scope>NUCLEOTIDE SEQUENCE</scope>
    <source>
        <strain evidence="2">ATCC 64411 / 73-15</strain>
    </source>
</reference>
<dbReference type="AlphaFoldDB" id="A0A0C4EFA6"/>
<evidence type="ECO:0000313" key="2">
    <source>
        <dbReference type="EnsemblFungi" id="MAPG_11445T0"/>
    </source>
</evidence>
<dbReference type="VEuPathDB" id="FungiDB:MAPG_11445"/>
<dbReference type="OMA" id="RIDANSH"/>
<keyword evidence="3" id="KW-1185">Reference proteome</keyword>
<accession>A0A0C4EFA6</accession>
<organism evidence="2 3">
    <name type="scientific">Magnaporthiopsis poae (strain ATCC 64411 / 73-15)</name>
    <name type="common">Kentucky bluegrass fungus</name>
    <name type="synonym">Magnaporthe poae</name>
    <dbReference type="NCBI Taxonomy" id="644358"/>
    <lineage>
        <taxon>Eukaryota</taxon>
        <taxon>Fungi</taxon>
        <taxon>Dikarya</taxon>
        <taxon>Ascomycota</taxon>
        <taxon>Pezizomycotina</taxon>
        <taxon>Sordariomycetes</taxon>
        <taxon>Sordariomycetidae</taxon>
        <taxon>Magnaporthales</taxon>
        <taxon>Magnaporthaceae</taxon>
        <taxon>Magnaporthiopsis</taxon>
    </lineage>
</organism>
<dbReference type="EnsemblFungi" id="MAPG_11445T0">
    <property type="protein sequence ID" value="MAPG_11445T0"/>
    <property type="gene ID" value="MAPG_11445"/>
</dbReference>
<reference evidence="1" key="3">
    <citation type="submission" date="2011-03" db="EMBL/GenBank/DDBJ databases">
        <title>Annotation of Magnaporthe poae ATCC 64411.</title>
        <authorList>
            <person name="Ma L.-J."/>
            <person name="Dead R."/>
            <person name="Young S.K."/>
            <person name="Zeng Q."/>
            <person name="Gargeya S."/>
            <person name="Fitzgerald M."/>
            <person name="Haas B."/>
            <person name="Abouelleil A."/>
            <person name="Alvarado L."/>
            <person name="Arachchi H.M."/>
            <person name="Berlin A."/>
            <person name="Brown A."/>
            <person name="Chapman S.B."/>
            <person name="Chen Z."/>
            <person name="Dunbar C."/>
            <person name="Freedman E."/>
            <person name="Gearin G."/>
            <person name="Gellesch M."/>
            <person name="Goldberg J."/>
            <person name="Griggs A."/>
            <person name="Gujja S."/>
            <person name="Heiman D."/>
            <person name="Howarth C."/>
            <person name="Larson L."/>
            <person name="Lui A."/>
            <person name="MacDonald P.J.P."/>
            <person name="Mehta T."/>
            <person name="Montmayeur A."/>
            <person name="Murphy C."/>
            <person name="Neiman D."/>
            <person name="Pearson M."/>
            <person name="Priest M."/>
            <person name="Roberts A."/>
            <person name="Saif S."/>
            <person name="Shea T."/>
            <person name="Shenoy N."/>
            <person name="Sisk P."/>
            <person name="Stolte C."/>
            <person name="Sykes S."/>
            <person name="Yandava C."/>
            <person name="Wortman J."/>
            <person name="Nusbaum C."/>
            <person name="Birren B."/>
        </authorList>
    </citation>
    <scope>NUCLEOTIDE SEQUENCE</scope>
    <source>
        <strain evidence="1">ATCC 64411</strain>
    </source>
</reference>
<sequence>MAAVGDLIINVGSVGDSERIDANSHSLQDRIRYNILAATTDLALRVHESPQGKAHLVTVGKKIVNGARQHNRGDIIIYNDSEARFDHWVGFFLDKLRKDFPVVYLEEGMEDQAEAFVRRKKEYNVDRLEDFKPKRAATLHIHRTLVDNMVHAQGQKDKDGNQPQLARNTYEVLKFQMIIVIAHEIVHYLTSFLLGRFPNGDVCLTPPGLTVPRYEDSEAGRYWELTALGGLVEFWAVKNHKLGNRQSGEAYVFVNTRDETPGSRVCEAHIRDINSGCKQAH</sequence>